<sequence>MTEAKFKTVPLVSPVTFEGREITELRITKPKVKDLKRMNTALDGVTDPLDQGIVLAATLTGLPVDAIEELDADDFTTISEVIADFFPQAKGRGSGVPS</sequence>
<reference evidence="1 2" key="1">
    <citation type="submission" date="2017-05" db="EMBL/GenBank/DDBJ databases">
        <authorList>
            <person name="Varghese N."/>
            <person name="Submissions S."/>
        </authorList>
    </citation>
    <scope>NUCLEOTIDE SEQUENCE [LARGE SCALE GENOMIC DNA]</scope>
    <source>
        <strain evidence="1 2">DSM 29506</strain>
    </source>
</reference>
<dbReference type="EMBL" id="FXTO01000008">
    <property type="protein sequence ID" value="SMO65393.1"/>
    <property type="molecule type" value="Genomic_DNA"/>
</dbReference>
<dbReference type="Proteomes" id="UP000316030">
    <property type="component" value="Unassembled WGS sequence"/>
</dbReference>
<gene>
    <name evidence="1" type="ORF">SAMN06265173_108110</name>
</gene>
<dbReference type="AlphaFoldDB" id="A0A521D126"/>
<dbReference type="OrthoDB" id="7866823at2"/>
<organism evidence="1 2">
    <name type="scientific">Thalassovita litoralis</name>
    <dbReference type="NCBI Taxonomy" id="1010611"/>
    <lineage>
        <taxon>Bacteria</taxon>
        <taxon>Pseudomonadati</taxon>
        <taxon>Pseudomonadota</taxon>
        <taxon>Alphaproteobacteria</taxon>
        <taxon>Rhodobacterales</taxon>
        <taxon>Roseobacteraceae</taxon>
        <taxon>Thalassovita</taxon>
    </lineage>
</organism>
<dbReference type="InterPro" id="IPR019289">
    <property type="entry name" value="Phage_tail_E/E"/>
</dbReference>
<evidence type="ECO:0000313" key="2">
    <source>
        <dbReference type="Proteomes" id="UP000316030"/>
    </source>
</evidence>
<protein>
    <submittedName>
        <fullName evidence="1">Phage tail assembly chaperone protein, E, or 41 or 14</fullName>
    </submittedName>
</protein>
<dbReference type="Pfam" id="PF10109">
    <property type="entry name" value="Phage_TAC_7"/>
    <property type="match status" value="1"/>
</dbReference>
<dbReference type="RefSeq" id="WP_142493027.1">
    <property type="nucleotide sequence ID" value="NZ_FXTO01000008.1"/>
</dbReference>
<proteinExistence type="predicted"/>
<evidence type="ECO:0000313" key="1">
    <source>
        <dbReference type="EMBL" id="SMO65393.1"/>
    </source>
</evidence>
<keyword evidence="2" id="KW-1185">Reference proteome</keyword>
<accession>A0A521D126</accession>
<name>A0A521D126_9RHOB</name>